<evidence type="ECO:0000313" key="1">
    <source>
        <dbReference type="EMBL" id="KKM93987.1"/>
    </source>
</evidence>
<accession>A0A0F9PL37</accession>
<reference evidence="1" key="1">
    <citation type="journal article" date="2015" name="Nature">
        <title>Complex archaea that bridge the gap between prokaryotes and eukaryotes.</title>
        <authorList>
            <person name="Spang A."/>
            <person name="Saw J.H."/>
            <person name="Jorgensen S.L."/>
            <person name="Zaremba-Niedzwiedzka K."/>
            <person name="Martijn J."/>
            <person name="Lind A.E."/>
            <person name="van Eijk R."/>
            <person name="Schleper C."/>
            <person name="Guy L."/>
            <person name="Ettema T.J."/>
        </authorList>
    </citation>
    <scope>NUCLEOTIDE SEQUENCE</scope>
</reference>
<sequence>GKAAVTGAGASILSGSSDLLFKRAQLRGDVG</sequence>
<gene>
    <name evidence="1" type="ORF">LCGC14_1202830</name>
</gene>
<name>A0A0F9PL37_9ZZZZ</name>
<proteinExistence type="predicted"/>
<dbReference type="EMBL" id="LAZR01006198">
    <property type="protein sequence ID" value="KKM93987.1"/>
    <property type="molecule type" value="Genomic_DNA"/>
</dbReference>
<feature type="non-terminal residue" evidence="1">
    <location>
        <position position="1"/>
    </location>
</feature>
<dbReference type="AlphaFoldDB" id="A0A0F9PL37"/>
<organism evidence="1">
    <name type="scientific">marine sediment metagenome</name>
    <dbReference type="NCBI Taxonomy" id="412755"/>
    <lineage>
        <taxon>unclassified sequences</taxon>
        <taxon>metagenomes</taxon>
        <taxon>ecological metagenomes</taxon>
    </lineage>
</organism>
<comment type="caution">
    <text evidence="1">The sequence shown here is derived from an EMBL/GenBank/DDBJ whole genome shotgun (WGS) entry which is preliminary data.</text>
</comment>
<protein>
    <submittedName>
        <fullName evidence="1">Uncharacterized protein</fullName>
    </submittedName>
</protein>